<evidence type="ECO:0000313" key="2">
    <source>
        <dbReference type="EMBL" id="EYF08900.1"/>
    </source>
</evidence>
<dbReference type="Pfam" id="PF07746">
    <property type="entry name" value="LigA"/>
    <property type="match status" value="1"/>
</dbReference>
<proteinExistence type="predicted"/>
<evidence type="ECO:0000313" key="3">
    <source>
        <dbReference type="Proteomes" id="UP000019678"/>
    </source>
</evidence>
<dbReference type="InterPro" id="IPR036622">
    <property type="entry name" value="LigA_sf"/>
</dbReference>
<accession>A0A017TJ82</accession>
<dbReference type="SUPFAM" id="SSF48076">
    <property type="entry name" value="LigA subunit of an aromatic-ring-opening dioxygenase LigAB"/>
    <property type="match status" value="1"/>
</dbReference>
<name>A0A017TJ82_9BACT</name>
<keyword evidence="3" id="KW-1185">Reference proteome</keyword>
<gene>
    <name evidence="2" type="ORF">CAP_2761</name>
</gene>
<dbReference type="Proteomes" id="UP000019678">
    <property type="component" value="Unassembled WGS sequence"/>
</dbReference>
<dbReference type="EMBL" id="ASRX01000002">
    <property type="protein sequence ID" value="EYF08900.1"/>
    <property type="molecule type" value="Genomic_DNA"/>
</dbReference>
<feature type="domain" description="Extradiol ring-cleavage dioxygenase LigAB LigA subunit" evidence="1">
    <location>
        <begin position="9"/>
        <end position="50"/>
    </location>
</feature>
<protein>
    <recommendedName>
        <fullName evidence="1">Extradiol ring-cleavage dioxygenase LigAB LigA subunit domain-containing protein</fullName>
    </recommendedName>
</protein>
<dbReference type="STRING" id="1192034.CAP_2761"/>
<organism evidence="2 3">
    <name type="scientific">Chondromyces apiculatus DSM 436</name>
    <dbReference type="NCBI Taxonomy" id="1192034"/>
    <lineage>
        <taxon>Bacteria</taxon>
        <taxon>Pseudomonadati</taxon>
        <taxon>Myxococcota</taxon>
        <taxon>Polyangia</taxon>
        <taxon>Polyangiales</taxon>
        <taxon>Polyangiaceae</taxon>
        <taxon>Chondromyces</taxon>
    </lineage>
</organism>
<dbReference type="AlphaFoldDB" id="A0A017TJ82"/>
<comment type="caution">
    <text evidence="2">The sequence shown here is derived from an EMBL/GenBank/DDBJ whole genome shotgun (WGS) entry which is preliminary data.</text>
</comment>
<reference evidence="2 3" key="1">
    <citation type="submission" date="2013-05" db="EMBL/GenBank/DDBJ databases">
        <title>Genome assembly of Chondromyces apiculatus DSM 436.</title>
        <authorList>
            <person name="Sharma G."/>
            <person name="Khatri I."/>
            <person name="Kaur C."/>
            <person name="Mayilraj S."/>
            <person name="Subramanian S."/>
        </authorList>
    </citation>
    <scope>NUCLEOTIDE SEQUENCE [LARGE SCALE GENOMIC DNA]</scope>
    <source>
        <strain evidence="2 3">DSM 436</strain>
    </source>
</reference>
<dbReference type="InterPro" id="IPR011986">
    <property type="entry name" value="Xdiol_dOase_LigA"/>
</dbReference>
<sequence length="76" mass="8465">MATHPKLVDFFLSLGDNDRLKKFQADPDAAMDEAGLSDEEKSLVLSGDEDRIRKLIGDTPRTAGLRFVMSAMPKKR</sequence>
<evidence type="ECO:0000259" key="1">
    <source>
        <dbReference type="Pfam" id="PF07746"/>
    </source>
</evidence>
<dbReference type="RefSeq" id="WP_044235156.1">
    <property type="nucleotide sequence ID" value="NZ_ASRX01000002.1"/>
</dbReference>
<dbReference type="OrthoDB" id="8689253at2"/>
<dbReference type="Gene3D" id="1.10.700.10">
    <property type="entry name" value="Dioxygenase LigAB, LigA subunit"/>
    <property type="match status" value="1"/>
</dbReference>